<dbReference type="EMBL" id="JH818621">
    <property type="protein sequence ID" value="EKC32403.1"/>
    <property type="molecule type" value="Genomic_DNA"/>
</dbReference>
<accession>K1QER3</accession>
<feature type="compositionally biased region" description="Basic and acidic residues" evidence="1">
    <location>
        <begin position="25"/>
        <end position="38"/>
    </location>
</feature>
<dbReference type="InParanoid" id="K1QER3"/>
<organism evidence="2">
    <name type="scientific">Magallana gigas</name>
    <name type="common">Pacific oyster</name>
    <name type="synonym">Crassostrea gigas</name>
    <dbReference type="NCBI Taxonomy" id="29159"/>
    <lineage>
        <taxon>Eukaryota</taxon>
        <taxon>Metazoa</taxon>
        <taxon>Spiralia</taxon>
        <taxon>Lophotrochozoa</taxon>
        <taxon>Mollusca</taxon>
        <taxon>Bivalvia</taxon>
        <taxon>Autobranchia</taxon>
        <taxon>Pteriomorphia</taxon>
        <taxon>Ostreida</taxon>
        <taxon>Ostreoidea</taxon>
        <taxon>Ostreidae</taxon>
        <taxon>Magallana</taxon>
    </lineage>
</organism>
<name>K1QER3_MAGGI</name>
<evidence type="ECO:0000313" key="2">
    <source>
        <dbReference type="EMBL" id="EKC32403.1"/>
    </source>
</evidence>
<feature type="region of interest" description="Disordered" evidence="1">
    <location>
        <begin position="1"/>
        <end position="118"/>
    </location>
</feature>
<protein>
    <submittedName>
        <fullName evidence="2">Uncharacterized protein</fullName>
    </submittedName>
</protein>
<dbReference type="AlphaFoldDB" id="K1QER3"/>
<sequence length="227" mass="25431">MSGGFQNSLPEKDIAQEAEMYAVVDKGEPTENRSKDEAETSGENECHMQSGREMYAAVDKRIPKQNATKAAVLDRDNTNKTGEESKLRTNMVTAKKGKEKNKGRNGSLKENNKLSAGSRRTNDEGLIYIDVDFTNKPESSNTNQKHVIHGEEDRTEYTFVDFSKKAPPTPETNDKEGNYILKMLGFTVFMNKAVVLNKVICLHMSPKQKKYPKGDFFCLVPRAGKCP</sequence>
<dbReference type="HOGENOM" id="CLU_1220741_0_0_1"/>
<proteinExistence type="predicted"/>
<gene>
    <name evidence="2" type="ORF">CGI_10022281</name>
</gene>
<reference evidence="2" key="1">
    <citation type="journal article" date="2012" name="Nature">
        <title>The oyster genome reveals stress adaptation and complexity of shell formation.</title>
        <authorList>
            <person name="Zhang G."/>
            <person name="Fang X."/>
            <person name="Guo X."/>
            <person name="Li L."/>
            <person name="Luo R."/>
            <person name="Xu F."/>
            <person name="Yang P."/>
            <person name="Zhang L."/>
            <person name="Wang X."/>
            <person name="Qi H."/>
            <person name="Xiong Z."/>
            <person name="Que H."/>
            <person name="Xie Y."/>
            <person name="Holland P.W."/>
            <person name="Paps J."/>
            <person name="Zhu Y."/>
            <person name="Wu F."/>
            <person name="Chen Y."/>
            <person name="Wang J."/>
            <person name="Peng C."/>
            <person name="Meng J."/>
            <person name="Yang L."/>
            <person name="Liu J."/>
            <person name="Wen B."/>
            <person name="Zhang N."/>
            <person name="Huang Z."/>
            <person name="Zhu Q."/>
            <person name="Feng Y."/>
            <person name="Mount A."/>
            <person name="Hedgecock D."/>
            <person name="Xu Z."/>
            <person name="Liu Y."/>
            <person name="Domazet-Loso T."/>
            <person name="Du Y."/>
            <person name="Sun X."/>
            <person name="Zhang S."/>
            <person name="Liu B."/>
            <person name="Cheng P."/>
            <person name="Jiang X."/>
            <person name="Li J."/>
            <person name="Fan D."/>
            <person name="Wang W."/>
            <person name="Fu W."/>
            <person name="Wang T."/>
            <person name="Wang B."/>
            <person name="Zhang J."/>
            <person name="Peng Z."/>
            <person name="Li Y."/>
            <person name="Li N."/>
            <person name="Wang J."/>
            <person name="Chen M."/>
            <person name="He Y."/>
            <person name="Tan F."/>
            <person name="Song X."/>
            <person name="Zheng Q."/>
            <person name="Huang R."/>
            <person name="Yang H."/>
            <person name="Du X."/>
            <person name="Chen L."/>
            <person name="Yang M."/>
            <person name="Gaffney P.M."/>
            <person name="Wang S."/>
            <person name="Luo L."/>
            <person name="She Z."/>
            <person name="Ming Y."/>
            <person name="Huang W."/>
            <person name="Zhang S."/>
            <person name="Huang B."/>
            <person name="Zhang Y."/>
            <person name="Qu T."/>
            <person name="Ni P."/>
            <person name="Miao G."/>
            <person name="Wang J."/>
            <person name="Wang Q."/>
            <person name="Steinberg C.E."/>
            <person name="Wang H."/>
            <person name="Li N."/>
            <person name="Qian L."/>
            <person name="Zhang G."/>
            <person name="Li Y."/>
            <person name="Yang H."/>
            <person name="Liu X."/>
            <person name="Wang J."/>
            <person name="Yin Y."/>
            <person name="Wang J."/>
        </authorList>
    </citation>
    <scope>NUCLEOTIDE SEQUENCE [LARGE SCALE GENOMIC DNA]</scope>
    <source>
        <strain evidence="2">05x7-T-G4-1.051#20</strain>
    </source>
</reference>
<feature type="compositionally biased region" description="Basic and acidic residues" evidence="1">
    <location>
        <begin position="72"/>
        <end position="87"/>
    </location>
</feature>
<evidence type="ECO:0000256" key="1">
    <source>
        <dbReference type="SAM" id="MobiDB-lite"/>
    </source>
</evidence>